<dbReference type="EMBL" id="JABGBW010000002">
    <property type="protein sequence ID" value="MBC2576116.1"/>
    <property type="molecule type" value="Genomic_DNA"/>
</dbReference>
<evidence type="ECO:0000313" key="3">
    <source>
        <dbReference type="Proteomes" id="UP000713904"/>
    </source>
</evidence>
<evidence type="ECO:0000256" key="1">
    <source>
        <dbReference type="SAM" id="Coils"/>
    </source>
</evidence>
<dbReference type="RefSeq" id="WP_185624115.1">
    <property type="nucleotide sequence ID" value="NZ_JABGBW010000002.1"/>
</dbReference>
<name>A0ABR6TMB7_9FIRM</name>
<protein>
    <submittedName>
        <fullName evidence="2">Uncharacterized protein</fullName>
    </submittedName>
</protein>
<keyword evidence="3" id="KW-1185">Reference proteome</keyword>
<accession>A0ABR6TMB7</accession>
<feature type="coiled-coil region" evidence="1">
    <location>
        <begin position="205"/>
        <end position="232"/>
    </location>
</feature>
<organism evidence="2 3">
    <name type="scientific">Peptostreptococcus canis</name>
    <dbReference type="NCBI Taxonomy" id="1159213"/>
    <lineage>
        <taxon>Bacteria</taxon>
        <taxon>Bacillati</taxon>
        <taxon>Bacillota</taxon>
        <taxon>Clostridia</taxon>
        <taxon>Peptostreptococcales</taxon>
        <taxon>Peptostreptococcaceae</taxon>
        <taxon>Peptostreptococcus</taxon>
    </lineage>
</organism>
<reference evidence="2 3" key="1">
    <citation type="submission" date="2020-05" db="EMBL/GenBank/DDBJ databases">
        <title>Draft genome of xy-202 and genomic insight in genome of the genus Peptostreptococcus.</title>
        <authorList>
            <person name="Zhang Z."/>
        </authorList>
    </citation>
    <scope>NUCLEOTIDE SEQUENCE [LARGE SCALE GENOMIC DNA]</scope>
    <source>
        <strain evidence="2 3">DSM 27025</strain>
    </source>
</reference>
<dbReference type="Proteomes" id="UP000713904">
    <property type="component" value="Unassembled WGS sequence"/>
</dbReference>
<keyword evidence="1" id="KW-0175">Coiled coil</keyword>
<proteinExistence type="predicted"/>
<sequence length="538" mass="63700">MIEREKYLIYENNLRANLEKKKFRDSFQGDFFGKLNMMTFDYYTLSEVKLYWPLIGEGVLPKVIDRDVCIAILYKIIEERRMFDGYFSQINSDSIGISRQVYKIMLKSAKENIPVEAIAQRIERFRKGRKNSQIFVDLKNIIVEYRAVLSNLGVYDNSIIYELYFNRLIKNSTYKDEVKNRILEFVDCEDTFFLESISNVYDMGFESYGEMLNGLEQILNELLNERRIDSNEICVIVPVLNDSLSRIIKDISYRLGHNIKCISESKDIGNSDIAISALVALSIYKNCEYIFNEDERFAFIKNIYKDKSPLDIRRNIDKYTNEIRKNFIEENFPYEKKYREEEFIKKFYKKVFHSNEEGIRFIESISEVFKSFKNISSLDNAGFLITDDFKIDFVKKYLGIFTSNKRKLENTYCNPVILVTPDDYSNLEMVKKYKIVLDAKSGLFDDKVETELDCELAYMDDKLLSNLTEENLDGVYKDLLETKIDKKVKKILKNGWIENGYSSKESCQNIYLMYSEKSLRGFDQENKFYYRFLELTRK</sequence>
<comment type="caution">
    <text evidence="2">The sequence shown here is derived from an EMBL/GenBank/DDBJ whole genome shotgun (WGS) entry which is preliminary data.</text>
</comment>
<gene>
    <name evidence="2" type="ORF">HLB29_05400</name>
</gene>
<evidence type="ECO:0000313" key="2">
    <source>
        <dbReference type="EMBL" id="MBC2576116.1"/>
    </source>
</evidence>